<gene>
    <name evidence="13" type="ORF">DFH07DRAFT_11168</name>
</gene>
<feature type="domain" description="Phorbol-ester/DAG-type" evidence="12">
    <location>
        <begin position="514"/>
        <end position="561"/>
    </location>
</feature>
<dbReference type="GO" id="GO:0046872">
    <property type="term" value="F:metal ion binding"/>
    <property type="evidence" value="ECO:0007669"/>
    <property type="project" value="UniProtKB-KW"/>
</dbReference>
<dbReference type="GO" id="GO:0005524">
    <property type="term" value="F:ATP binding"/>
    <property type="evidence" value="ECO:0007669"/>
    <property type="project" value="UniProtKB-UniRule"/>
</dbReference>
<keyword evidence="5 9" id="KW-0547">Nucleotide-binding</keyword>
<dbReference type="Pfam" id="PF07714">
    <property type="entry name" value="PK_Tyr_Ser-Thr"/>
    <property type="match status" value="1"/>
</dbReference>
<evidence type="ECO:0000256" key="1">
    <source>
        <dbReference type="ARBA" id="ARBA00005843"/>
    </source>
</evidence>
<evidence type="ECO:0000256" key="6">
    <source>
        <dbReference type="ARBA" id="ARBA00022777"/>
    </source>
</evidence>
<reference evidence="13" key="1">
    <citation type="submission" date="2023-03" db="EMBL/GenBank/DDBJ databases">
        <title>Massive genome expansion in bonnet fungi (Mycena s.s.) driven by repeated elements and novel gene families across ecological guilds.</title>
        <authorList>
            <consortium name="Lawrence Berkeley National Laboratory"/>
            <person name="Harder C.B."/>
            <person name="Miyauchi S."/>
            <person name="Viragh M."/>
            <person name="Kuo A."/>
            <person name="Thoen E."/>
            <person name="Andreopoulos B."/>
            <person name="Lu D."/>
            <person name="Skrede I."/>
            <person name="Drula E."/>
            <person name="Henrissat B."/>
            <person name="Morin E."/>
            <person name="Kohler A."/>
            <person name="Barry K."/>
            <person name="LaButti K."/>
            <person name="Morin E."/>
            <person name="Salamov A."/>
            <person name="Lipzen A."/>
            <person name="Mereny Z."/>
            <person name="Hegedus B."/>
            <person name="Baldrian P."/>
            <person name="Stursova M."/>
            <person name="Weitz H."/>
            <person name="Taylor A."/>
            <person name="Grigoriev I.V."/>
            <person name="Nagy L.G."/>
            <person name="Martin F."/>
            <person name="Kauserud H."/>
        </authorList>
    </citation>
    <scope>NUCLEOTIDE SEQUENCE</scope>
    <source>
        <strain evidence="13">CBHHK188m</strain>
    </source>
</reference>
<dbReference type="PRINTS" id="PR00109">
    <property type="entry name" value="TYRKINASE"/>
</dbReference>
<dbReference type="InterPro" id="IPR001245">
    <property type="entry name" value="Ser-Thr/Tyr_kinase_cat_dom"/>
</dbReference>
<dbReference type="CDD" id="cd00029">
    <property type="entry name" value="C1"/>
    <property type="match status" value="1"/>
</dbReference>
<dbReference type="InterPro" id="IPR011009">
    <property type="entry name" value="Kinase-like_dom_sf"/>
</dbReference>
<dbReference type="PROSITE" id="PS50011">
    <property type="entry name" value="PROTEIN_KINASE_DOM"/>
    <property type="match status" value="1"/>
</dbReference>
<dbReference type="InterPro" id="IPR017441">
    <property type="entry name" value="Protein_kinase_ATP_BS"/>
</dbReference>
<evidence type="ECO:0000256" key="5">
    <source>
        <dbReference type="ARBA" id="ARBA00022741"/>
    </source>
</evidence>
<accession>A0AAD7NWA2</accession>
<protein>
    <submittedName>
        <fullName evidence="13">Kinase-like domain-containing protein</fullName>
    </submittedName>
</protein>
<dbReference type="AlphaFoldDB" id="A0AAD7NWA2"/>
<dbReference type="PANTHER" id="PTHR46485">
    <property type="entry name" value="LIM DOMAIN KINASE 1"/>
    <property type="match status" value="1"/>
</dbReference>
<evidence type="ECO:0000256" key="2">
    <source>
        <dbReference type="ARBA" id="ARBA00022527"/>
    </source>
</evidence>
<keyword evidence="14" id="KW-1185">Reference proteome</keyword>
<evidence type="ECO:0000256" key="3">
    <source>
        <dbReference type="ARBA" id="ARBA00022679"/>
    </source>
</evidence>
<evidence type="ECO:0000256" key="7">
    <source>
        <dbReference type="ARBA" id="ARBA00022833"/>
    </source>
</evidence>
<dbReference type="SUPFAM" id="SSF57889">
    <property type="entry name" value="Cysteine-rich domain"/>
    <property type="match status" value="1"/>
</dbReference>
<dbReference type="InterPro" id="IPR000719">
    <property type="entry name" value="Prot_kinase_dom"/>
</dbReference>
<evidence type="ECO:0000259" key="12">
    <source>
        <dbReference type="PROSITE" id="PS50081"/>
    </source>
</evidence>
<evidence type="ECO:0000256" key="8">
    <source>
        <dbReference type="ARBA" id="ARBA00022840"/>
    </source>
</evidence>
<comment type="similarity">
    <text evidence="1">Belongs to the protein kinase superfamily. TKL Ser/Thr protein kinase family.</text>
</comment>
<evidence type="ECO:0000259" key="11">
    <source>
        <dbReference type="PROSITE" id="PS50011"/>
    </source>
</evidence>
<comment type="caution">
    <text evidence="13">The sequence shown here is derived from an EMBL/GenBank/DDBJ whole genome shotgun (WGS) entry which is preliminary data.</text>
</comment>
<evidence type="ECO:0000313" key="13">
    <source>
        <dbReference type="EMBL" id="KAJ7777580.1"/>
    </source>
</evidence>
<dbReference type="Gene3D" id="3.30.60.20">
    <property type="match status" value="1"/>
</dbReference>
<dbReference type="Proteomes" id="UP001215280">
    <property type="component" value="Unassembled WGS sequence"/>
</dbReference>
<dbReference type="SMART" id="SM00220">
    <property type="entry name" value="S_TKc"/>
    <property type="match status" value="1"/>
</dbReference>
<dbReference type="CDD" id="cd13999">
    <property type="entry name" value="STKc_MAP3K-like"/>
    <property type="match status" value="1"/>
</dbReference>
<feature type="domain" description="Protein kinase" evidence="11">
    <location>
        <begin position="15"/>
        <end position="272"/>
    </location>
</feature>
<dbReference type="Gene3D" id="1.10.510.10">
    <property type="entry name" value="Transferase(Phosphotransferase) domain 1"/>
    <property type="match status" value="1"/>
</dbReference>
<proteinExistence type="inferred from homology"/>
<dbReference type="SUPFAM" id="SSF56112">
    <property type="entry name" value="Protein kinase-like (PK-like)"/>
    <property type="match status" value="1"/>
</dbReference>
<dbReference type="InterPro" id="IPR002219">
    <property type="entry name" value="PKC_DAG/PE"/>
</dbReference>
<keyword evidence="4" id="KW-0479">Metal-binding</keyword>
<sequence length="604" mass="64933">MHSDAFDVIPYADIKGDWKNLGAGSFGNVYKGNYLGIDVAIKEVLPSTEYDVAKYFEREWRLMKETRHPNCCLYIGLSRAPEPDNRIFIISEFIENGNLRVYIHDKSKPFPWRLRLSFATDIARALAYLHARKCIHRDLKGENLLVTSNGRLKLTDFGFARIAARNDDESKRLTFCGTDSYMSPEILLGDEFDLPTDIFSLGIIFCEIAARRLADDNHFKRTAPTFGIDPAEVHQLANPGCPPAFLSLCIDCLATDPAARPNTRDILERLRVIEAEVLARPNEGDDLHVGSVKLMTAGRRAGPGPRIPSFGVGVGKDIRSSSNNSGSANSTDDSDDELMEAVMGLSSVGVGDSDWSEGTTGHQPLLDGNGSAFSDYSTTVIRAHPSQGSGSQLPSLSSILTVRASPDPNETPVPVLPTTSHTRSLSDSENDPLSGSILSIASLDSYHTAHSVSAISTTFATEGGSTIRSLYGNYAAPLVHRFSLLKPGAKPKSNGAVSPTRSAGNGEVAGWNPLDLFFSSGLLVAKCDICTKRLGWKPVLQCDDCSLRAHVKCGESAPKNCGLLPPGTHQSPLSILSSPLSKVKQNAAAASSAAGGKPKPSPPR</sequence>
<keyword evidence="2" id="KW-0723">Serine/threonine-protein kinase</keyword>
<feature type="binding site" evidence="9">
    <location>
        <position position="42"/>
    </location>
    <ligand>
        <name>ATP</name>
        <dbReference type="ChEBI" id="CHEBI:30616"/>
    </ligand>
</feature>
<dbReference type="PROSITE" id="PS50081">
    <property type="entry name" value="ZF_DAG_PE_2"/>
    <property type="match status" value="1"/>
</dbReference>
<dbReference type="InterPro" id="IPR046349">
    <property type="entry name" value="C1-like_sf"/>
</dbReference>
<feature type="region of interest" description="Disordered" evidence="10">
    <location>
        <begin position="349"/>
        <end position="370"/>
    </location>
</feature>
<keyword evidence="3" id="KW-0808">Transferase</keyword>
<feature type="compositionally biased region" description="Polar residues" evidence="10">
    <location>
        <begin position="417"/>
        <end position="430"/>
    </location>
</feature>
<evidence type="ECO:0000256" key="9">
    <source>
        <dbReference type="PROSITE-ProRule" id="PRU10141"/>
    </source>
</evidence>
<dbReference type="InterPro" id="IPR008271">
    <property type="entry name" value="Ser/Thr_kinase_AS"/>
</dbReference>
<keyword evidence="8 9" id="KW-0067">ATP-binding</keyword>
<keyword evidence="6 13" id="KW-0418">Kinase</keyword>
<dbReference type="PANTHER" id="PTHR46485:SF5">
    <property type="entry name" value="CENTER DIVIDER, ISOFORM A"/>
    <property type="match status" value="1"/>
</dbReference>
<dbReference type="GO" id="GO:0004674">
    <property type="term" value="F:protein serine/threonine kinase activity"/>
    <property type="evidence" value="ECO:0007669"/>
    <property type="project" value="UniProtKB-KW"/>
</dbReference>
<name>A0AAD7NWA2_9AGAR</name>
<dbReference type="PROSITE" id="PS00108">
    <property type="entry name" value="PROTEIN_KINASE_ST"/>
    <property type="match status" value="1"/>
</dbReference>
<dbReference type="Pfam" id="PF00130">
    <property type="entry name" value="C1_1"/>
    <property type="match status" value="1"/>
</dbReference>
<dbReference type="SMART" id="SM00109">
    <property type="entry name" value="C1"/>
    <property type="match status" value="1"/>
</dbReference>
<evidence type="ECO:0000313" key="14">
    <source>
        <dbReference type="Proteomes" id="UP001215280"/>
    </source>
</evidence>
<keyword evidence="7" id="KW-0862">Zinc</keyword>
<evidence type="ECO:0000256" key="4">
    <source>
        <dbReference type="ARBA" id="ARBA00022723"/>
    </source>
</evidence>
<feature type="compositionally biased region" description="Low complexity" evidence="10">
    <location>
        <begin position="320"/>
        <end position="331"/>
    </location>
</feature>
<feature type="region of interest" description="Disordered" evidence="10">
    <location>
        <begin position="299"/>
        <end position="335"/>
    </location>
</feature>
<organism evidence="13 14">
    <name type="scientific">Mycena maculata</name>
    <dbReference type="NCBI Taxonomy" id="230809"/>
    <lineage>
        <taxon>Eukaryota</taxon>
        <taxon>Fungi</taxon>
        <taxon>Dikarya</taxon>
        <taxon>Basidiomycota</taxon>
        <taxon>Agaricomycotina</taxon>
        <taxon>Agaricomycetes</taxon>
        <taxon>Agaricomycetidae</taxon>
        <taxon>Agaricales</taxon>
        <taxon>Marasmiineae</taxon>
        <taxon>Mycenaceae</taxon>
        <taxon>Mycena</taxon>
    </lineage>
</organism>
<dbReference type="PROSITE" id="PS00107">
    <property type="entry name" value="PROTEIN_KINASE_ATP"/>
    <property type="match status" value="1"/>
</dbReference>
<dbReference type="InterPro" id="IPR050940">
    <property type="entry name" value="Actin_reg-Ser/Thr_kinase"/>
</dbReference>
<dbReference type="EMBL" id="JARJLG010000010">
    <property type="protein sequence ID" value="KAJ7777580.1"/>
    <property type="molecule type" value="Genomic_DNA"/>
</dbReference>
<dbReference type="Gene3D" id="3.30.200.20">
    <property type="entry name" value="Phosphorylase Kinase, domain 1"/>
    <property type="match status" value="1"/>
</dbReference>
<evidence type="ECO:0000256" key="10">
    <source>
        <dbReference type="SAM" id="MobiDB-lite"/>
    </source>
</evidence>
<feature type="region of interest" description="Disordered" evidence="10">
    <location>
        <begin position="405"/>
        <end position="430"/>
    </location>
</feature>